<evidence type="ECO:0000256" key="4">
    <source>
        <dbReference type="ARBA" id="ARBA00023125"/>
    </source>
</evidence>
<name>A0A2T0S2V7_9BACT</name>
<dbReference type="GO" id="GO:0003677">
    <property type="term" value="F:DNA binding"/>
    <property type="evidence" value="ECO:0007669"/>
    <property type="project" value="UniProtKB-KW"/>
</dbReference>
<keyword evidence="2" id="KW-0805">Transcription regulation</keyword>
<dbReference type="InterPro" id="IPR013324">
    <property type="entry name" value="RNA_pol_sigma_r3/r4-like"/>
</dbReference>
<reference evidence="8 9" key="1">
    <citation type="submission" date="2018-03" db="EMBL/GenBank/DDBJ databases">
        <title>Genomic Encyclopedia of Archaeal and Bacterial Type Strains, Phase II (KMG-II): from individual species to whole genera.</title>
        <authorList>
            <person name="Goeker M."/>
        </authorList>
    </citation>
    <scope>NUCLEOTIDE SEQUENCE [LARGE SCALE GENOMIC DNA]</scope>
    <source>
        <strain evidence="8 9">DSM 28354</strain>
    </source>
</reference>
<dbReference type="InterPro" id="IPR013249">
    <property type="entry name" value="RNA_pol_sigma70_r4_t2"/>
</dbReference>
<organism evidence="8 9">
    <name type="scientific">Spirosoma oryzae</name>
    <dbReference type="NCBI Taxonomy" id="1469603"/>
    <lineage>
        <taxon>Bacteria</taxon>
        <taxon>Pseudomonadati</taxon>
        <taxon>Bacteroidota</taxon>
        <taxon>Cytophagia</taxon>
        <taxon>Cytophagales</taxon>
        <taxon>Cytophagaceae</taxon>
        <taxon>Spirosoma</taxon>
    </lineage>
</organism>
<dbReference type="AlphaFoldDB" id="A0A2T0S2V7"/>
<evidence type="ECO:0000256" key="2">
    <source>
        <dbReference type="ARBA" id="ARBA00023015"/>
    </source>
</evidence>
<keyword evidence="9" id="KW-1185">Reference proteome</keyword>
<dbReference type="OrthoDB" id="9798255at2"/>
<dbReference type="NCBIfam" id="TIGR02937">
    <property type="entry name" value="sigma70-ECF"/>
    <property type="match status" value="1"/>
</dbReference>
<evidence type="ECO:0000259" key="7">
    <source>
        <dbReference type="Pfam" id="PF08281"/>
    </source>
</evidence>
<dbReference type="PANTHER" id="PTHR43133:SF8">
    <property type="entry name" value="RNA POLYMERASE SIGMA FACTOR HI_1459-RELATED"/>
    <property type="match status" value="1"/>
</dbReference>
<dbReference type="SUPFAM" id="SSF88659">
    <property type="entry name" value="Sigma3 and sigma4 domains of RNA polymerase sigma factors"/>
    <property type="match status" value="1"/>
</dbReference>
<dbReference type="SUPFAM" id="SSF88946">
    <property type="entry name" value="Sigma2 domain of RNA polymerase sigma factors"/>
    <property type="match status" value="1"/>
</dbReference>
<dbReference type="GO" id="GO:0006352">
    <property type="term" value="P:DNA-templated transcription initiation"/>
    <property type="evidence" value="ECO:0007669"/>
    <property type="project" value="InterPro"/>
</dbReference>
<evidence type="ECO:0000256" key="5">
    <source>
        <dbReference type="ARBA" id="ARBA00023163"/>
    </source>
</evidence>
<evidence type="ECO:0000313" key="8">
    <source>
        <dbReference type="EMBL" id="PRY27740.1"/>
    </source>
</evidence>
<keyword evidence="3" id="KW-0731">Sigma factor</keyword>
<evidence type="ECO:0000256" key="3">
    <source>
        <dbReference type="ARBA" id="ARBA00023082"/>
    </source>
</evidence>
<dbReference type="Pfam" id="PF08281">
    <property type="entry name" value="Sigma70_r4_2"/>
    <property type="match status" value="1"/>
</dbReference>
<feature type="domain" description="RNA polymerase sigma factor 70 region 4 type 2" evidence="7">
    <location>
        <begin position="126"/>
        <end position="172"/>
    </location>
</feature>
<feature type="domain" description="RNA polymerase sigma-70 region 2" evidence="6">
    <location>
        <begin position="26"/>
        <end position="86"/>
    </location>
</feature>
<dbReference type="InterPro" id="IPR013325">
    <property type="entry name" value="RNA_pol_sigma_r2"/>
</dbReference>
<dbReference type="PANTHER" id="PTHR43133">
    <property type="entry name" value="RNA POLYMERASE ECF-TYPE SIGMA FACTO"/>
    <property type="match status" value="1"/>
</dbReference>
<gene>
    <name evidence="8" type="ORF">CLV58_13210</name>
</gene>
<keyword evidence="5" id="KW-0804">Transcription</keyword>
<evidence type="ECO:0000259" key="6">
    <source>
        <dbReference type="Pfam" id="PF04542"/>
    </source>
</evidence>
<dbReference type="InterPro" id="IPR007627">
    <property type="entry name" value="RNA_pol_sigma70_r2"/>
</dbReference>
<dbReference type="GO" id="GO:0016987">
    <property type="term" value="F:sigma factor activity"/>
    <property type="evidence" value="ECO:0007669"/>
    <property type="project" value="UniProtKB-KW"/>
</dbReference>
<keyword evidence="4" id="KW-0238">DNA-binding</keyword>
<dbReference type="Gene3D" id="1.10.1740.10">
    <property type="match status" value="1"/>
</dbReference>
<sequence length="184" mass="22039">MKNNFTDEELVRRFVQSQEPTDFAELYCRYNRKVYQSCIRYLEDITEAQDQTQEVFVKVFRRLGGFRQEASFSTWLYTLTRNHCFTVRQQRDLRRHTLFCDADLHENHHLQGSDSASLDDRWHHAEQTLNQLPGRDERILRERYLGGKDIGVLADEHQVSVSAIKMRLKRARDQAQRIHQQRDL</sequence>
<protein>
    <submittedName>
        <fullName evidence="8">RNA polymerase sigma-70 factor (ECF subfamily)</fullName>
    </submittedName>
</protein>
<dbReference type="InterPro" id="IPR014284">
    <property type="entry name" value="RNA_pol_sigma-70_dom"/>
</dbReference>
<comment type="caution">
    <text evidence="8">The sequence shown here is derived from an EMBL/GenBank/DDBJ whole genome shotgun (WGS) entry which is preliminary data.</text>
</comment>
<dbReference type="Proteomes" id="UP000238375">
    <property type="component" value="Unassembled WGS sequence"/>
</dbReference>
<evidence type="ECO:0000313" key="9">
    <source>
        <dbReference type="Proteomes" id="UP000238375"/>
    </source>
</evidence>
<dbReference type="InterPro" id="IPR036388">
    <property type="entry name" value="WH-like_DNA-bd_sf"/>
</dbReference>
<proteinExistence type="inferred from homology"/>
<dbReference type="InterPro" id="IPR039425">
    <property type="entry name" value="RNA_pol_sigma-70-like"/>
</dbReference>
<dbReference type="Gene3D" id="1.10.10.10">
    <property type="entry name" value="Winged helix-like DNA-binding domain superfamily/Winged helix DNA-binding domain"/>
    <property type="match status" value="1"/>
</dbReference>
<dbReference type="Pfam" id="PF04542">
    <property type="entry name" value="Sigma70_r2"/>
    <property type="match status" value="1"/>
</dbReference>
<evidence type="ECO:0000256" key="1">
    <source>
        <dbReference type="ARBA" id="ARBA00010641"/>
    </source>
</evidence>
<dbReference type="RefSeq" id="WP_146141535.1">
    <property type="nucleotide sequence ID" value="NZ_PVTE01000032.1"/>
</dbReference>
<dbReference type="EMBL" id="PVTE01000032">
    <property type="protein sequence ID" value="PRY27740.1"/>
    <property type="molecule type" value="Genomic_DNA"/>
</dbReference>
<comment type="similarity">
    <text evidence="1">Belongs to the sigma-70 factor family. ECF subfamily.</text>
</comment>
<accession>A0A2T0S2V7</accession>